<comment type="cofactor">
    <cofactor evidence="10">
        <name>Mg(2+)</name>
        <dbReference type="ChEBI" id="CHEBI:18420"/>
    </cofactor>
    <text evidence="10">Binds 1 Mg(2+) ion per subunit.</text>
</comment>
<organism evidence="12 13">
    <name type="scientific">Sphingomicrobium sediminis</name>
    <dbReference type="NCBI Taxonomy" id="2950949"/>
    <lineage>
        <taxon>Bacteria</taxon>
        <taxon>Pseudomonadati</taxon>
        <taxon>Pseudomonadota</taxon>
        <taxon>Alphaproteobacteria</taxon>
        <taxon>Sphingomonadales</taxon>
        <taxon>Sphingomonadaceae</taxon>
        <taxon>Sphingomicrobium</taxon>
    </lineage>
</organism>
<keyword evidence="4 10" id="KW-0547">Nucleotide-binding</keyword>
<sequence>MKVIGDKLVLATHNKGKLREIAELVAPFGIEVIGAEEAGLPEPEETGTTFIANAELKARQAADLSGHPALADDSGLCVDALGGDPGIRSARWAEDADGNRDFTRAMEKVETALQAKGDDTPRDAHFTCALSLAWPDGRIETFEGKVHGTLTWPPRGDKGFGYDPIFVPHDHDISFAEMDPAKKHAMSHRADAFRQLLDWLEAQR</sequence>
<evidence type="ECO:0000256" key="2">
    <source>
        <dbReference type="ARBA" id="ARBA00011738"/>
    </source>
</evidence>
<feature type="binding site" evidence="10">
    <location>
        <begin position="12"/>
        <end position="17"/>
    </location>
    <ligand>
        <name>substrate</name>
    </ligand>
</feature>
<keyword evidence="6 10" id="KW-0460">Magnesium</keyword>
<dbReference type="GO" id="GO:0036222">
    <property type="term" value="F:XTP diphosphatase activity"/>
    <property type="evidence" value="ECO:0007669"/>
    <property type="project" value="UniProtKB-UniRule"/>
</dbReference>
<dbReference type="CDD" id="cd00515">
    <property type="entry name" value="HAM1"/>
    <property type="match status" value="1"/>
</dbReference>
<keyword evidence="13" id="KW-1185">Reference proteome</keyword>
<dbReference type="NCBIfam" id="TIGR00042">
    <property type="entry name" value="RdgB/HAM1 family non-canonical purine NTP pyrophosphatase"/>
    <property type="match status" value="1"/>
</dbReference>
<evidence type="ECO:0000256" key="3">
    <source>
        <dbReference type="ARBA" id="ARBA00022723"/>
    </source>
</evidence>
<feature type="active site" description="Proton acceptor" evidence="10">
    <location>
        <position position="73"/>
    </location>
</feature>
<dbReference type="GO" id="GO:0000166">
    <property type="term" value="F:nucleotide binding"/>
    <property type="evidence" value="ECO:0007669"/>
    <property type="project" value="UniProtKB-KW"/>
</dbReference>
<keyword evidence="7 10" id="KW-0546">Nucleotide metabolism</keyword>
<evidence type="ECO:0000256" key="5">
    <source>
        <dbReference type="ARBA" id="ARBA00022801"/>
    </source>
</evidence>
<evidence type="ECO:0000256" key="1">
    <source>
        <dbReference type="ARBA" id="ARBA00008023"/>
    </source>
</evidence>
<name>A0A9X2EGQ6_9SPHN</name>
<dbReference type="InterPro" id="IPR020922">
    <property type="entry name" value="dITP/XTP_pyrophosphatase"/>
</dbReference>
<dbReference type="InterPro" id="IPR029001">
    <property type="entry name" value="ITPase-like_fam"/>
</dbReference>
<feature type="binding site" evidence="10">
    <location>
        <position position="44"/>
    </location>
    <ligand>
        <name>Mg(2+)</name>
        <dbReference type="ChEBI" id="CHEBI:18420"/>
    </ligand>
</feature>
<dbReference type="InterPro" id="IPR002637">
    <property type="entry name" value="RdgB/HAM1"/>
</dbReference>
<evidence type="ECO:0000313" key="13">
    <source>
        <dbReference type="Proteomes" id="UP001155128"/>
    </source>
</evidence>
<feature type="binding site" evidence="10">
    <location>
        <position position="73"/>
    </location>
    <ligand>
        <name>Mg(2+)</name>
        <dbReference type="ChEBI" id="CHEBI:18420"/>
    </ligand>
</feature>
<evidence type="ECO:0000313" key="12">
    <source>
        <dbReference type="EMBL" id="MCM8557180.1"/>
    </source>
</evidence>
<reference evidence="12" key="1">
    <citation type="submission" date="2022-06" db="EMBL/GenBank/DDBJ databases">
        <title>Sphingomicrobium sedimins sp. nov., a marine bacterium isolated from tidal flat.</title>
        <authorList>
            <person name="Kim C.-H."/>
            <person name="Yoo Y."/>
            <person name="Kim J.-J."/>
        </authorList>
    </citation>
    <scope>NUCLEOTIDE SEQUENCE</scope>
    <source>
        <strain evidence="12">GRR-S6-50</strain>
    </source>
</reference>
<keyword evidence="3 10" id="KW-0479">Metal-binding</keyword>
<dbReference type="PANTHER" id="PTHR11067:SF9">
    <property type="entry name" value="INOSINE TRIPHOSPHATE PYROPHOSPHATASE"/>
    <property type="match status" value="1"/>
</dbReference>
<keyword evidence="5 10" id="KW-0378">Hydrolase</keyword>
<proteinExistence type="inferred from homology"/>
<evidence type="ECO:0000256" key="9">
    <source>
        <dbReference type="ARBA" id="ARBA00052017"/>
    </source>
</evidence>
<dbReference type="FunFam" id="3.90.950.10:FF:000001">
    <property type="entry name" value="dITP/XTP pyrophosphatase"/>
    <property type="match status" value="1"/>
</dbReference>
<evidence type="ECO:0000256" key="11">
    <source>
        <dbReference type="RuleBase" id="RU003781"/>
    </source>
</evidence>
<dbReference type="AlphaFoldDB" id="A0A9X2EGQ6"/>
<protein>
    <recommendedName>
        <fullName evidence="10">dITP/XTP pyrophosphatase</fullName>
        <ecNumber evidence="10">3.6.1.66</ecNumber>
    </recommendedName>
    <alternativeName>
        <fullName evidence="10">Non-canonical purine NTP pyrophosphatase</fullName>
    </alternativeName>
    <alternativeName>
        <fullName evidence="10">Non-standard purine NTP pyrophosphatase</fullName>
    </alternativeName>
    <alternativeName>
        <fullName evidence="10">Nucleoside-triphosphate diphosphatase</fullName>
    </alternativeName>
    <alternativeName>
        <fullName evidence="10">Nucleoside-triphosphate pyrophosphatase</fullName>
        <shortName evidence="10">NTPase</shortName>
    </alternativeName>
</protein>
<comment type="subunit">
    <text evidence="2 10">Homodimer.</text>
</comment>
<dbReference type="GO" id="GO:0046872">
    <property type="term" value="F:metal ion binding"/>
    <property type="evidence" value="ECO:0007669"/>
    <property type="project" value="UniProtKB-KW"/>
</dbReference>
<comment type="similarity">
    <text evidence="1 10 11">Belongs to the HAM1 NTPase family.</text>
</comment>
<dbReference type="RefSeq" id="WP_252113020.1">
    <property type="nucleotide sequence ID" value="NZ_JAMSHT010000001.1"/>
</dbReference>
<comment type="catalytic activity">
    <reaction evidence="10">
        <text>ITP + H2O = IMP + diphosphate + H(+)</text>
        <dbReference type="Rhea" id="RHEA:29399"/>
        <dbReference type="ChEBI" id="CHEBI:15377"/>
        <dbReference type="ChEBI" id="CHEBI:15378"/>
        <dbReference type="ChEBI" id="CHEBI:33019"/>
        <dbReference type="ChEBI" id="CHEBI:58053"/>
        <dbReference type="ChEBI" id="CHEBI:61402"/>
        <dbReference type="EC" id="3.6.1.66"/>
    </reaction>
</comment>
<evidence type="ECO:0000256" key="10">
    <source>
        <dbReference type="HAMAP-Rule" id="MF_01405"/>
    </source>
</evidence>
<dbReference type="EC" id="3.6.1.66" evidence="10"/>
<evidence type="ECO:0000256" key="7">
    <source>
        <dbReference type="ARBA" id="ARBA00023080"/>
    </source>
</evidence>
<dbReference type="GO" id="GO:0009117">
    <property type="term" value="P:nucleotide metabolic process"/>
    <property type="evidence" value="ECO:0007669"/>
    <property type="project" value="UniProtKB-KW"/>
</dbReference>
<dbReference type="SUPFAM" id="SSF52972">
    <property type="entry name" value="ITPase-like"/>
    <property type="match status" value="1"/>
</dbReference>
<comment type="function">
    <text evidence="10">Pyrophosphatase that catalyzes the hydrolysis of nucleoside triphosphates to their monophosphate derivatives, with a high preference for the non-canonical purine nucleotides XTP (xanthosine triphosphate), dITP (deoxyinosine triphosphate) and ITP. Seems to function as a house-cleaning enzyme that removes non-canonical purine nucleotides from the nucleotide pool, thus preventing their incorporation into DNA/RNA and avoiding chromosomal lesions.</text>
</comment>
<dbReference type="GO" id="GO:0005829">
    <property type="term" value="C:cytosol"/>
    <property type="evidence" value="ECO:0007669"/>
    <property type="project" value="TreeGrafter"/>
</dbReference>
<feature type="binding site" evidence="10">
    <location>
        <position position="183"/>
    </location>
    <ligand>
        <name>substrate</name>
    </ligand>
</feature>
<evidence type="ECO:0000256" key="6">
    <source>
        <dbReference type="ARBA" id="ARBA00022842"/>
    </source>
</evidence>
<comment type="catalytic activity">
    <reaction evidence="9 10">
        <text>XTP + H2O = XMP + diphosphate + H(+)</text>
        <dbReference type="Rhea" id="RHEA:28610"/>
        <dbReference type="ChEBI" id="CHEBI:15377"/>
        <dbReference type="ChEBI" id="CHEBI:15378"/>
        <dbReference type="ChEBI" id="CHEBI:33019"/>
        <dbReference type="ChEBI" id="CHEBI:57464"/>
        <dbReference type="ChEBI" id="CHEBI:61314"/>
        <dbReference type="EC" id="3.6.1.66"/>
    </reaction>
</comment>
<dbReference type="GO" id="GO:0009146">
    <property type="term" value="P:purine nucleoside triphosphate catabolic process"/>
    <property type="evidence" value="ECO:0007669"/>
    <property type="project" value="UniProtKB-UniRule"/>
</dbReference>
<feature type="binding site" evidence="10">
    <location>
        <begin position="188"/>
        <end position="189"/>
    </location>
    <ligand>
        <name>substrate</name>
    </ligand>
</feature>
<dbReference type="HAMAP" id="MF_01405">
    <property type="entry name" value="Non_canon_purine_NTPase"/>
    <property type="match status" value="1"/>
</dbReference>
<dbReference type="PANTHER" id="PTHR11067">
    <property type="entry name" value="INOSINE TRIPHOSPHATE PYROPHOSPHATASE/HAM1 PROTEIN"/>
    <property type="match status" value="1"/>
</dbReference>
<feature type="binding site" evidence="10">
    <location>
        <begin position="160"/>
        <end position="163"/>
    </location>
    <ligand>
        <name>substrate</name>
    </ligand>
</feature>
<gene>
    <name evidence="12" type="primary">rdgB</name>
    <name evidence="12" type="ORF">NDO55_05025</name>
</gene>
<evidence type="ECO:0000256" key="8">
    <source>
        <dbReference type="ARBA" id="ARBA00051875"/>
    </source>
</evidence>
<dbReference type="Pfam" id="PF01725">
    <property type="entry name" value="Ham1p_like"/>
    <property type="match status" value="1"/>
</dbReference>
<dbReference type="EMBL" id="JAMSHT010000001">
    <property type="protein sequence ID" value="MCM8557180.1"/>
    <property type="molecule type" value="Genomic_DNA"/>
</dbReference>
<dbReference type="GO" id="GO:0036220">
    <property type="term" value="F:ITP diphosphatase activity"/>
    <property type="evidence" value="ECO:0007669"/>
    <property type="project" value="UniProtKB-UniRule"/>
</dbReference>
<accession>A0A9X2EGQ6</accession>
<dbReference type="Gene3D" id="3.90.950.10">
    <property type="match status" value="1"/>
</dbReference>
<dbReference type="Proteomes" id="UP001155128">
    <property type="component" value="Unassembled WGS sequence"/>
</dbReference>
<comment type="catalytic activity">
    <reaction evidence="8 10">
        <text>dITP + H2O = dIMP + diphosphate + H(+)</text>
        <dbReference type="Rhea" id="RHEA:28342"/>
        <dbReference type="ChEBI" id="CHEBI:15377"/>
        <dbReference type="ChEBI" id="CHEBI:15378"/>
        <dbReference type="ChEBI" id="CHEBI:33019"/>
        <dbReference type="ChEBI" id="CHEBI:61194"/>
        <dbReference type="ChEBI" id="CHEBI:61382"/>
        <dbReference type="EC" id="3.6.1.66"/>
    </reaction>
</comment>
<dbReference type="GO" id="GO:0017111">
    <property type="term" value="F:ribonucleoside triphosphate phosphatase activity"/>
    <property type="evidence" value="ECO:0007669"/>
    <property type="project" value="InterPro"/>
</dbReference>
<feature type="binding site" evidence="10">
    <location>
        <position position="74"/>
    </location>
    <ligand>
        <name>substrate</name>
    </ligand>
</feature>
<comment type="caution">
    <text evidence="12">The sequence shown here is derived from an EMBL/GenBank/DDBJ whole genome shotgun (WGS) entry which is preliminary data.</text>
</comment>
<evidence type="ECO:0000256" key="4">
    <source>
        <dbReference type="ARBA" id="ARBA00022741"/>
    </source>
</evidence>
<dbReference type="GO" id="GO:0035870">
    <property type="term" value="F:dITP diphosphatase activity"/>
    <property type="evidence" value="ECO:0007669"/>
    <property type="project" value="UniProtKB-UniRule"/>
</dbReference>